<keyword evidence="3" id="KW-1185">Reference proteome</keyword>
<dbReference type="AlphaFoldDB" id="A0A177HI76"/>
<evidence type="ECO:0000313" key="3">
    <source>
        <dbReference type="Proteomes" id="UP000077381"/>
    </source>
</evidence>
<evidence type="ECO:0000313" key="2">
    <source>
        <dbReference type="EMBL" id="OAH10310.1"/>
    </source>
</evidence>
<dbReference type="PATRIC" id="fig|1716141.3.peg.6690"/>
<reference evidence="2 3" key="1">
    <citation type="submission" date="2015-12" db="EMBL/GenBank/DDBJ databases">
        <title>Genome sequence of Streptomyces sp. G25.</title>
        <authorList>
            <person name="Poehlein A."/>
            <person name="Roettig A."/>
            <person name="Hiessl S."/>
            <person name="Hauschild P."/>
            <person name="Schauer J."/>
            <person name="Madkour M.H."/>
            <person name="Al-Ansari A.M."/>
            <person name="Almakishah N.H."/>
            <person name="Steinbuechel A."/>
            <person name="Daniel R."/>
        </authorList>
    </citation>
    <scope>NUCLEOTIDE SEQUENCE [LARGE SCALE GENOMIC DNA]</scope>
    <source>
        <strain evidence="3">G25(2015)</strain>
    </source>
</reference>
<proteinExistence type="predicted"/>
<name>A0A177HI76_9ACTN</name>
<dbReference type="Proteomes" id="UP000077381">
    <property type="component" value="Unassembled WGS sequence"/>
</dbReference>
<dbReference type="Pfam" id="PF01814">
    <property type="entry name" value="Hemerythrin"/>
    <property type="match status" value="1"/>
</dbReference>
<dbReference type="Gene3D" id="1.20.120.520">
    <property type="entry name" value="nmb1532 protein domain like"/>
    <property type="match status" value="1"/>
</dbReference>
<dbReference type="PANTHER" id="PTHR39966:SF1">
    <property type="entry name" value="HEMERYTHRIN-LIKE DOMAIN-CONTAINING PROTEIN"/>
    <property type="match status" value="1"/>
</dbReference>
<dbReference type="EMBL" id="LOHS01000153">
    <property type="protein sequence ID" value="OAH10310.1"/>
    <property type="molecule type" value="Genomic_DNA"/>
</dbReference>
<evidence type="ECO:0000259" key="1">
    <source>
        <dbReference type="Pfam" id="PF01814"/>
    </source>
</evidence>
<comment type="caution">
    <text evidence="2">The sequence shown here is derived from an EMBL/GenBank/DDBJ whole genome shotgun (WGS) entry which is preliminary data.</text>
</comment>
<sequence>MPHTSTDRADVRDMLVVHEAFRQSYARLPGLVMEVSPGDVERAVVVAEHAQLIEEFLHLHHKGEDELLWPKLLERAGDRLGDVVSLLESQHEEIAALLVETAQRLALWRAQPAKDSGERLADALERLGSLLTEHLGIEEKDVLPIVPEYVTAKEWHELGDHAINALPKSKLPTIFGMLASYADPDVVKLMLSTAPLVPRLIMPVLGPKAYARHARKVYGAAA</sequence>
<dbReference type="STRING" id="1716141.STSP_63610"/>
<organism evidence="2 3">
    <name type="scientific">Streptomyces jeddahensis</name>
    <dbReference type="NCBI Taxonomy" id="1716141"/>
    <lineage>
        <taxon>Bacteria</taxon>
        <taxon>Bacillati</taxon>
        <taxon>Actinomycetota</taxon>
        <taxon>Actinomycetes</taxon>
        <taxon>Kitasatosporales</taxon>
        <taxon>Streptomycetaceae</taxon>
        <taxon>Streptomyces</taxon>
    </lineage>
</organism>
<dbReference type="InterPro" id="IPR012312">
    <property type="entry name" value="Hemerythrin-like"/>
</dbReference>
<gene>
    <name evidence="2" type="ORF">STSP_63610</name>
</gene>
<dbReference type="CDD" id="cd12108">
    <property type="entry name" value="Hr-like"/>
    <property type="match status" value="1"/>
</dbReference>
<feature type="domain" description="Hemerythrin-like" evidence="1">
    <location>
        <begin position="12"/>
        <end position="145"/>
    </location>
</feature>
<dbReference type="GO" id="GO:0005886">
    <property type="term" value="C:plasma membrane"/>
    <property type="evidence" value="ECO:0007669"/>
    <property type="project" value="TreeGrafter"/>
</dbReference>
<dbReference type="RefSeq" id="WP_067284363.1">
    <property type="nucleotide sequence ID" value="NZ_LOHS01000153.1"/>
</dbReference>
<accession>A0A177HI76</accession>
<dbReference type="OrthoDB" id="5197650at2"/>
<dbReference type="PANTHER" id="PTHR39966">
    <property type="entry name" value="BLL2471 PROTEIN-RELATED"/>
    <property type="match status" value="1"/>
</dbReference>
<protein>
    <recommendedName>
        <fullName evidence="1">Hemerythrin-like domain-containing protein</fullName>
    </recommendedName>
</protein>